<accession>A0ABY5WXB4</accession>
<gene>
    <name evidence="3" type="ORF">K3722_01115</name>
</gene>
<keyword evidence="1" id="KW-0812">Transmembrane</keyword>
<keyword evidence="4" id="KW-1185">Reference proteome</keyword>
<proteinExistence type="predicted"/>
<dbReference type="EMBL" id="CP081078">
    <property type="protein sequence ID" value="UWQ58763.1"/>
    <property type="molecule type" value="Genomic_DNA"/>
</dbReference>
<keyword evidence="3" id="KW-0255">Endonuclease</keyword>
<dbReference type="RefSeq" id="WP_260002746.1">
    <property type="nucleotide sequence ID" value="NZ_CP081078.1"/>
</dbReference>
<dbReference type="GO" id="GO:0004519">
    <property type="term" value="F:endonuclease activity"/>
    <property type="evidence" value="ECO:0007669"/>
    <property type="project" value="UniProtKB-KW"/>
</dbReference>
<keyword evidence="1" id="KW-0472">Membrane</keyword>
<dbReference type="Pfam" id="PF04471">
    <property type="entry name" value="Mrr_cat"/>
    <property type="match status" value="1"/>
</dbReference>
<dbReference type="Proteomes" id="UP001058184">
    <property type="component" value="Chromosome"/>
</dbReference>
<keyword evidence="1" id="KW-1133">Transmembrane helix</keyword>
<evidence type="ECO:0000259" key="2">
    <source>
        <dbReference type="Pfam" id="PF04471"/>
    </source>
</evidence>
<feature type="transmembrane region" description="Helical" evidence="1">
    <location>
        <begin position="37"/>
        <end position="59"/>
    </location>
</feature>
<dbReference type="InterPro" id="IPR007560">
    <property type="entry name" value="Restrct_endonuc_IV_Mrr"/>
</dbReference>
<dbReference type="Gene3D" id="3.40.1350.10">
    <property type="match status" value="1"/>
</dbReference>
<dbReference type="SUPFAM" id="SSF52980">
    <property type="entry name" value="Restriction endonuclease-like"/>
    <property type="match status" value="1"/>
</dbReference>
<keyword evidence="3" id="KW-0540">Nuclease</keyword>
<reference evidence="3" key="1">
    <citation type="submission" date="2021-08" db="EMBL/GenBank/DDBJ databases">
        <authorList>
            <person name="Nwanade C."/>
            <person name="Wang M."/>
            <person name="Masoudi A."/>
            <person name="Yu Z."/>
            <person name="Liu J."/>
        </authorList>
    </citation>
    <scope>NUCLEOTIDE SEQUENCE</scope>
    <source>
        <strain evidence="3">S141</strain>
    </source>
</reference>
<dbReference type="InterPro" id="IPR011335">
    <property type="entry name" value="Restrct_endonuc-II-like"/>
</dbReference>
<feature type="domain" description="Restriction endonuclease type IV Mrr" evidence="2">
    <location>
        <begin position="173"/>
        <end position="275"/>
    </location>
</feature>
<organism evidence="3 4">
    <name type="scientific">Leisingera caerulea</name>
    <name type="common">Phaeobacter caeruleus</name>
    <dbReference type="NCBI Taxonomy" id="506591"/>
    <lineage>
        <taxon>Bacteria</taxon>
        <taxon>Pseudomonadati</taxon>
        <taxon>Pseudomonadota</taxon>
        <taxon>Alphaproteobacteria</taxon>
        <taxon>Rhodobacterales</taxon>
        <taxon>Roseobacteraceae</taxon>
        <taxon>Leisingera</taxon>
    </lineage>
</organism>
<dbReference type="PANTHER" id="PTHR30015:SF6">
    <property type="entry name" value="SLL1429 PROTEIN"/>
    <property type="match status" value="1"/>
</dbReference>
<evidence type="ECO:0000256" key="1">
    <source>
        <dbReference type="SAM" id="Phobius"/>
    </source>
</evidence>
<dbReference type="InterPro" id="IPR052906">
    <property type="entry name" value="Type_IV_Methyl-Rstrct_Enzyme"/>
</dbReference>
<protein>
    <submittedName>
        <fullName evidence="3">Restriction endonuclease</fullName>
    </submittedName>
</protein>
<sequence length="289" mass="31494">MLKLVLKYLLITSGVAAVGLGLGLIDAVAVDGSSMTLMGVLGMLLFFFSPAVSGFWFWYKHRKVAAAGRKAAEAKDQKDHLRRRFLERQRLIDAIDRHRSPLTRNLERALKKNDYGALVADTTAQALAEFFASIDLDLSIIDESEASDLVFEQVNFRRNEDAEVGFDSGNLPFDGHSFEKWVAEALIGFGWEAEVTAGSGDQGIDVIAIKNGKKIGLQCKLYSSAVGNKAVQEAHSGKVYYDAHEAGVLSNASYTASAKDLAEVTGVKLLSHHDIPHLYEKMFGAPAVS</sequence>
<keyword evidence="3" id="KW-0378">Hydrolase</keyword>
<dbReference type="InterPro" id="IPR011856">
    <property type="entry name" value="tRNA_endonuc-like_dom_sf"/>
</dbReference>
<evidence type="ECO:0000313" key="4">
    <source>
        <dbReference type="Proteomes" id="UP001058184"/>
    </source>
</evidence>
<evidence type="ECO:0000313" key="3">
    <source>
        <dbReference type="EMBL" id="UWQ58763.1"/>
    </source>
</evidence>
<dbReference type="PANTHER" id="PTHR30015">
    <property type="entry name" value="MRR RESTRICTION SYSTEM PROTEIN"/>
    <property type="match status" value="1"/>
</dbReference>
<name>A0ABY5WXB4_LEICA</name>